<dbReference type="InterPro" id="IPR007197">
    <property type="entry name" value="rSAM"/>
</dbReference>
<dbReference type="InterPro" id="IPR023885">
    <property type="entry name" value="4Fe4S-binding_SPASM_dom"/>
</dbReference>
<keyword evidence="2" id="KW-0949">S-adenosyl-L-methionine</keyword>
<evidence type="ECO:0000256" key="1">
    <source>
        <dbReference type="ARBA" id="ARBA00001966"/>
    </source>
</evidence>
<dbReference type="EMBL" id="JACRSS010000006">
    <property type="protein sequence ID" value="MBC8539221.1"/>
    <property type="molecule type" value="Genomic_DNA"/>
</dbReference>
<evidence type="ECO:0000313" key="9">
    <source>
        <dbReference type="Proteomes" id="UP000617951"/>
    </source>
</evidence>
<comment type="similarity">
    <text evidence="6">Belongs to the radical SAM superfamily. Anaerobic sulfatase-maturating enzyme family.</text>
</comment>
<dbReference type="NCBIfam" id="TIGR04085">
    <property type="entry name" value="rSAM_more_4Fe4S"/>
    <property type="match status" value="1"/>
</dbReference>
<dbReference type="SFLD" id="SFLDG01386">
    <property type="entry name" value="main_SPASM_domain-containing"/>
    <property type="match status" value="1"/>
</dbReference>
<dbReference type="PANTHER" id="PTHR43273">
    <property type="entry name" value="ANAEROBIC SULFATASE-MATURATING ENZYME HOMOLOG ASLB-RELATED"/>
    <property type="match status" value="1"/>
</dbReference>
<dbReference type="Pfam" id="PF04055">
    <property type="entry name" value="Radical_SAM"/>
    <property type="match status" value="1"/>
</dbReference>
<dbReference type="Pfam" id="PF13186">
    <property type="entry name" value="SPASM"/>
    <property type="match status" value="1"/>
</dbReference>
<proteinExistence type="inferred from homology"/>
<dbReference type="PANTHER" id="PTHR43273:SF3">
    <property type="entry name" value="ANAEROBIC SULFATASE-MATURATING ENZYME HOMOLOG ASLB-RELATED"/>
    <property type="match status" value="1"/>
</dbReference>
<dbReference type="SFLD" id="SFLDG01067">
    <property type="entry name" value="SPASM/twitch_domain_containing"/>
    <property type="match status" value="1"/>
</dbReference>
<evidence type="ECO:0000256" key="2">
    <source>
        <dbReference type="ARBA" id="ARBA00022691"/>
    </source>
</evidence>
<dbReference type="AlphaFoldDB" id="A0A926DJ93"/>
<sequence length="366" mass="42362">MKYLSVLIKPASSLCNMRCRYCFYRAIAEERTTSSYGIMPGEVLEATIRQVFEEAEESCAFGFQGGEPTLAGLDFFQKAIELQKRYNKKNITVVNYFQTNGLEINDHWAHFFAENKFLLGISLDGPSDLHNLNRLSFDRTGTYGRIIKNIEMLKKYGVEFNLLTVVTGYTSRKITKIYHCLSQISSYLQFIPCLDSLSKNPDITEFSMNTESFFRYYLQLFDLWYADLKKGKYVSIRHIDNLMGMLVGRSPECCALQGKCSLQMVVESDGGVYPCDFYVYDKWRMGNVSECSFQEMASSKIAKEFIADSYLLPKECERCPIYGLCRNGCKRERDINGKYMYCSSFKQFCMERWQELLDAASLWCNH</sequence>
<dbReference type="InterPro" id="IPR023867">
    <property type="entry name" value="Sulphatase_maturase_rSAM"/>
</dbReference>
<dbReference type="CDD" id="cd01335">
    <property type="entry name" value="Radical_SAM"/>
    <property type="match status" value="1"/>
</dbReference>
<evidence type="ECO:0000256" key="3">
    <source>
        <dbReference type="ARBA" id="ARBA00022723"/>
    </source>
</evidence>
<dbReference type="SUPFAM" id="SSF102114">
    <property type="entry name" value="Radical SAM enzymes"/>
    <property type="match status" value="1"/>
</dbReference>
<keyword evidence="4" id="KW-0408">Iron</keyword>
<comment type="caution">
    <text evidence="8">The sequence shown here is derived from an EMBL/GenBank/DDBJ whole genome shotgun (WGS) entry which is preliminary data.</text>
</comment>
<accession>A0A926DJ93</accession>
<dbReference type="Proteomes" id="UP000617951">
    <property type="component" value="Unassembled WGS sequence"/>
</dbReference>
<keyword evidence="9" id="KW-1185">Reference proteome</keyword>
<dbReference type="InterPro" id="IPR058240">
    <property type="entry name" value="rSAM_sf"/>
</dbReference>
<organism evidence="8 9">
    <name type="scientific">Guopingia tenuis</name>
    <dbReference type="NCBI Taxonomy" id="2763656"/>
    <lineage>
        <taxon>Bacteria</taxon>
        <taxon>Bacillati</taxon>
        <taxon>Bacillota</taxon>
        <taxon>Clostridia</taxon>
        <taxon>Christensenellales</taxon>
        <taxon>Christensenellaceae</taxon>
        <taxon>Guopingia</taxon>
    </lineage>
</organism>
<dbReference type="RefSeq" id="WP_249280826.1">
    <property type="nucleotide sequence ID" value="NZ_JACRSS010000006.1"/>
</dbReference>
<dbReference type="GO" id="GO:0051536">
    <property type="term" value="F:iron-sulfur cluster binding"/>
    <property type="evidence" value="ECO:0007669"/>
    <property type="project" value="UniProtKB-KW"/>
</dbReference>
<keyword evidence="5" id="KW-0411">Iron-sulfur</keyword>
<keyword evidence="3" id="KW-0479">Metal-binding</keyword>
<dbReference type="SFLD" id="SFLDF00289">
    <property type="entry name" value="anaerobic_Cys-type_sulfatase-m"/>
    <property type="match status" value="1"/>
</dbReference>
<name>A0A926DJ93_9FIRM</name>
<dbReference type="SFLD" id="SFLDS00029">
    <property type="entry name" value="Radical_SAM"/>
    <property type="match status" value="1"/>
</dbReference>
<dbReference type="NCBIfam" id="TIGR03942">
    <property type="entry name" value="sulfatase_rSAM"/>
    <property type="match status" value="1"/>
</dbReference>
<dbReference type="InterPro" id="IPR034485">
    <property type="entry name" value="Anaerobic_Cys-type_sulfatase-m"/>
</dbReference>
<evidence type="ECO:0000313" key="8">
    <source>
        <dbReference type="EMBL" id="MBC8539221.1"/>
    </source>
</evidence>
<feature type="domain" description="Radical SAM core" evidence="7">
    <location>
        <begin position="1"/>
        <end position="227"/>
    </location>
</feature>
<evidence type="ECO:0000259" key="7">
    <source>
        <dbReference type="PROSITE" id="PS51918"/>
    </source>
</evidence>
<dbReference type="SFLD" id="SFLDG01384">
    <property type="entry name" value="thioether_bond_formation_requi"/>
    <property type="match status" value="1"/>
</dbReference>
<evidence type="ECO:0000256" key="5">
    <source>
        <dbReference type="ARBA" id="ARBA00023014"/>
    </source>
</evidence>
<dbReference type="Gene3D" id="3.20.20.70">
    <property type="entry name" value="Aldolase class I"/>
    <property type="match status" value="1"/>
</dbReference>
<dbReference type="GO" id="GO:0046872">
    <property type="term" value="F:metal ion binding"/>
    <property type="evidence" value="ECO:0007669"/>
    <property type="project" value="UniProtKB-KW"/>
</dbReference>
<dbReference type="InterPro" id="IPR013785">
    <property type="entry name" value="Aldolase_TIM"/>
</dbReference>
<evidence type="ECO:0000256" key="4">
    <source>
        <dbReference type="ARBA" id="ARBA00023004"/>
    </source>
</evidence>
<gene>
    <name evidence="8" type="ORF">H8693_09820</name>
</gene>
<reference evidence="8" key="1">
    <citation type="submission" date="2020-08" db="EMBL/GenBank/DDBJ databases">
        <title>Genome public.</title>
        <authorList>
            <person name="Liu C."/>
            <person name="Sun Q."/>
        </authorList>
    </citation>
    <scope>NUCLEOTIDE SEQUENCE</scope>
    <source>
        <strain evidence="8">NSJ-63</strain>
    </source>
</reference>
<dbReference type="GO" id="GO:0016491">
    <property type="term" value="F:oxidoreductase activity"/>
    <property type="evidence" value="ECO:0007669"/>
    <property type="project" value="InterPro"/>
</dbReference>
<protein>
    <submittedName>
        <fullName evidence="8">Anaerobic sulfatase maturase</fullName>
    </submittedName>
</protein>
<comment type="cofactor">
    <cofactor evidence="1">
        <name>[4Fe-4S] cluster</name>
        <dbReference type="ChEBI" id="CHEBI:49883"/>
    </cofactor>
</comment>
<evidence type="ECO:0000256" key="6">
    <source>
        <dbReference type="ARBA" id="ARBA00023601"/>
    </source>
</evidence>
<dbReference type="PROSITE" id="PS51918">
    <property type="entry name" value="RADICAL_SAM"/>
    <property type="match status" value="1"/>
</dbReference>
<dbReference type="SFLD" id="SFLDG01072">
    <property type="entry name" value="dehydrogenase_like"/>
    <property type="match status" value="1"/>
</dbReference>